<name>A0AAD3CVK5_9STRA</name>
<dbReference type="EMBL" id="BLLK01000045">
    <property type="protein sequence ID" value="GFH51951.1"/>
    <property type="molecule type" value="Genomic_DNA"/>
</dbReference>
<gene>
    <name evidence="1" type="ORF">CTEN210_08427</name>
</gene>
<sequence length="85" mass="9975">MYSEEIFAELPRERISQCEVNYLWVGFGQEIQQQKEKMLRKALKSSRPLEALKLLNKVGLNVKKEAKRFDLEKEVADVYKSANQN</sequence>
<evidence type="ECO:0000313" key="2">
    <source>
        <dbReference type="Proteomes" id="UP001054902"/>
    </source>
</evidence>
<comment type="caution">
    <text evidence="1">The sequence shown here is derived from an EMBL/GenBank/DDBJ whole genome shotgun (WGS) entry which is preliminary data.</text>
</comment>
<organism evidence="1 2">
    <name type="scientific">Chaetoceros tenuissimus</name>
    <dbReference type="NCBI Taxonomy" id="426638"/>
    <lineage>
        <taxon>Eukaryota</taxon>
        <taxon>Sar</taxon>
        <taxon>Stramenopiles</taxon>
        <taxon>Ochrophyta</taxon>
        <taxon>Bacillariophyta</taxon>
        <taxon>Coscinodiscophyceae</taxon>
        <taxon>Chaetocerotophycidae</taxon>
        <taxon>Chaetocerotales</taxon>
        <taxon>Chaetocerotaceae</taxon>
        <taxon>Chaetoceros</taxon>
    </lineage>
</organism>
<accession>A0AAD3CVK5</accession>
<reference evidence="1 2" key="1">
    <citation type="journal article" date="2021" name="Sci. Rep.">
        <title>The genome of the diatom Chaetoceros tenuissimus carries an ancient integrated fragment of an extant virus.</title>
        <authorList>
            <person name="Hongo Y."/>
            <person name="Kimura K."/>
            <person name="Takaki Y."/>
            <person name="Yoshida Y."/>
            <person name="Baba S."/>
            <person name="Kobayashi G."/>
            <person name="Nagasaki K."/>
            <person name="Hano T."/>
            <person name="Tomaru Y."/>
        </authorList>
    </citation>
    <scope>NUCLEOTIDE SEQUENCE [LARGE SCALE GENOMIC DNA]</scope>
    <source>
        <strain evidence="1 2">NIES-3715</strain>
    </source>
</reference>
<keyword evidence="2" id="KW-1185">Reference proteome</keyword>
<proteinExistence type="predicted"/>
<evidence type="ECO:0000313" key="1">
    <source>
        <dbReference type="EMBL" id="GFH51951.1"/>
    </source>
</evidence>
<dbReference type="AlphaFoldDB" id="A0AAD3CVK5"/>
<protein>
    <submittedName>
        <fullName evidence="1">Uncharacterized protein</fullName>
    </submittedName>
</protein>
<dbReference type="Proteomes" id="UP001054902">
    <property type="component" value="Unassembled WGS sequence"/>
</dbReference>